<dbReference type="Pfam" id="PF00126">
    <property type="entry name" value="HTH_1"/>
    <property type="match status" value="1"/>
</dbReference>
<dbReference type="Gene3D" id="3.40.190.290">
    <property type="match status" value="1"/>
</dbReference>
<dbReference type="PANTHER" id="PTHR30537:SF5">
    <property type="entry name" value="HTH-TYPE TRANSCRIPTIONAL ACTIVATOR TTDR-RELATED"/>
    <property type="match status" value="1"/>
</dbReference>
<dbReference type="SUPFAM" id="SSF53850">
    <property type="entry name" value="Periplasmic binding protein-like II"/>
    <property type="match status" value="1"/>
</dbReference>
<reference evidence="6 7" key="1">
    <citation type="submission" date="2014-12" db="EMBL/GenBank/DDBJ databases">
        <title>Mercury Reductase activity and rhizosphere competence traits in the genome of root associated Photobacterium halotolerans MELD1.</title>
        <authorList>
            <person name="Mathew D.C."/>
            <person name="Huang C.-C."/>
        </authorList>
    </citation>
    <scope>NUCLEOTIDE SEQUENCE [LARGE SCALE GENOMIC DNA]</scope>
    <source>
        <strain evidence="6 7">MELD1</strain>
    </source>
</reference>
<comment type="similarity">
    <text evidence="1">Belongs to the LysR transcriptional regulatory family.</text>
</comment>
<evidence type="ECO:0000313" key="6">
    <source>
        <dbReference type="EMBL" id="KKC98484.1"/>
    </source>
</evidence>
<evidence type="ECO:0000256" key="3">
    <source>
        <dbReference type="ARBA" id="ARBA00023125"/>
    </source>
</evidence>
<dbReference type="InterPro" id="IPR058163">
    <property type="entry name" value="LysR-type_TF_proteobact-type"/>
</dbReference>
<keyword evidence="4" id="KW-0804">Transcription</keyword>
<proteinExistence type="inferred from homology"/>
<dbReference type="SUPFAM" id="SSF46785">
    <property type="entry name" value="Winged helix' DNA-binding domain"/>
    <property type="match status" value="1"/>
</dbReference>
<evidence type="ECO:0000256" key="4">
    <source>
        <dbReference type="ARBA" id="ARBA00023163"/>
    </source>
</evidence>
<dbReference type="STRING" id="265726.KY46_18020"/>
<dbReference type="Gene3D" id="1.10.10.10">
    <property type="entry name" value="Winged helix-like DNA-binding domain superfamily/Winged helix DNA-binding domain"/>
    <property type="match status" value="1"/>
</dbReference>
<dbReference type="CDD" id="cd08477">
    <property type="entry name" value="PBP2_CrgA_like_8"/>
    <property type="match status" value="1"/>
</dbReference>
<dbReference type="PANTHER" id="PTHR30537">
    <property type="entry name" value="HTH-TYPE TRANSCRIPTIONAL REGULATOR"/>
    <property type="match status" value="1"/>
</dbReference>
<dbReference type="RefSeq" id="WP_046222006.1">
    <property type="nucleotide sequence ID" value="NZ_JWYV01000019.1"/>
</dbReference>
<dbReference type="InterPro" id="IPR000847">
    <property type="entry name" value="LysR_HTH_N"/>
</dbReference>
<keyword evidence="2" id="KW-0805">Transcription regulation</keyword>
<feature type="domain" description="HTH lysR-type" evidence="5">
    <location>
        <begin position="1"/>
        <end position="59"/>
    </location>
</feature>
<accession>A0A0F5VAD7</accession>
<protein>
    <recommendedName>
        <fullName evidence="5">HTH lysR-type domain-containing protein</fullName>
    </recommendedName>
</protein>
<dbReference type="InterPro" id="IPR036388">
    <property type="entry name" value="WH-like_DNA-bd_sf"/>
</dbReference>
<dbReference type="FunFam" id="3.40.190.290:FF:000001">
    <property type="entry name" value="Transcriptional regulator, LysR family"/>
    <property type="match status" value="1"/>
</dbReference>
<dbReference type="EMBL" id="JWYV01000019">
    <property type="protein sequence ID" value="KKC98484.1"/>
    <property type="molecule type" value="Genomic_DNA"/>
</dbReference>
<dbReference type="Pfam" id="PF03466">
    <property type="entry name" value="LysR_substrate"/>
    <property type="match status" value="1"/>
</dbReference>
<dbReference type="GO" id="GO:0003700">
    <property type="term" value="F:DNA-binding transcription factor activity"/>
    <property type="evidence" value="ECO:0007669"/>
    <property type="project" value="InterPro"/>
</dbReference>
<dbReference type="PROSITE" id="PS50931">
    <property type="entry name" value="HTH_LYSR"/>
    <property type="match status" value="1"/>
</dbReference>
<dbReference type="GO" id="GO:0043565">
    <property type="term" value="F:sequence-specific DNA binding"/>
    <property type="evidence" value="ECO:0007669"/>
    <property type="project" value="TreeGrafter"/>
</dbReference>
<keyword evidence="3" id="KW-0238">DNA-binding</keyword>
<dbReference type="PATRIC" id="fig|265726.11.peg.1886"/>
<evidence type="ECO:0000256" key="1">
    <source>
        <dbReference type="ARBA" id="ARBA00009437"/>
    </source>
</evidence>
<sequence length="294" mass="33216">MDKLTSMNTFVKVVEQGSFAAAANELALSSTMVGNHIRYLEELLSTKLIYRTTRKQSLTEAGRIYYGRCIELLSQITDAEIEIKEFHDMPRGLLRVSAPITFGNVCLASEIHEYMAQVPEVELQLILSDYCVDLVNDNYDVAIRIGELPESGMVARPLRPYRLVTCASPDYLEKHGTPKTPADLALHNCLSFSYHHILRQWTFHQNGQDYPVKLNGNLSINNGQGLKATALSGVGIIIQPEILLHQELKSGKLVEILHDFAIPCRPMNLIYLPDRNMPPKLRSFIDFIVNKWGY</sequence>
<dbReference type="Proteomes" id="UP000033633">
    <property type="component" value="Unassembled WGS sequence"/>
</dbReference>
<dbReference type="OrthoDB" id="9786526at2"/>
<dbReference type="InterPro" id="IPR005119">
    <property type="entry name" value="LysR_subst-bd"/>
</dbReference>
<keyword evidence="7" id="KW-1185">Reference proteome</keyword>
<organism evidence="6 7">
    <name type="scientific">Photobacterium halotolerans</name>
    <dbReference type="NCBI Taxonomy" id="265726"/>
    <lineage>
        <taxon>Bacteria</taxon>
        <taxon>Pseudomonadati</taxon>
        <taxon>Pseudomonadota</taxon>
        <taxon>Gammaproteobacteria</taxon>
        <taxon>Vibrionales</taxon>
        <taxon>Vibrionaceae</taxon>
        <taxon>Photobacterium</taxon>
    </lineage>
</organism>
<dbReference type="InterPro" id="IPR036390">
    <property type="entry name" value="WH_DNA-bd_sf"/>
</dbReference>
<gene>
    <name evidence="6" type="ORF">KY46_18020</name>
</gene>
<dbReference type="FunFam" id="1.10.10.10:FF:000001">
    <property type="entry name" value="LysR family transcriptional regulator"/>
    <property type="match status" value="1"/>
</dbReference>
<evidence type="ECO:0000256" key="2">
    <source>
        <dbReference type="ARBA" id="ARBA00023015"/>
    </source>
</evidence>
<name>A0A0F5VAD7_9GAMM</name>
<dbReference type="GO" id="GO:0006351">
    <property type="term" value="P:DNA-templated transcription"/>
    <property type="evidence" value="ECO:0007669"/>
    <property type="project" value="TreeGrafter"/>
</dbReference>
<evidence type="ECO:0000259" key="5">
    <source>
        <dbReference type="PROSITE" id="PS50931"/>
    </source>
</evidence>
<dbReference type="AlphaFoldDB" id="A0A0F5VAD7"/>
<comment type="caution">
    <text evidence="6">The sequence shown here is derived from an EMBL/GenBank/DDBJ whole genome shotgun (WGS) entry which is preliminary data.</text>
</comment>
<evidence type="ECO:0000313" key="7">
    <source>
        <dbReference type="Proteomes" id="UP000033633"/>
    </source>
</evidence>